<evidence type="ECO:0000259" key="8">
    <source>
        <dbReference type="PROSITE" id="PS50862"/>
    </source>
</evidence>
<accession>A0AA40B7W0</accession>
<name>A0AA40B7W0_9PEZI</name>
<evidence type="ECO:0000256" key="6">
    <source>
        <dbReference type="ARBA" id="ARBA00023146"/>
    </source>
</evidence>
<keyword evidence="2" id="KW-0436">Ligase</keyword>
<dbReference type="HAMAP" id="MF_00044">
    <property type="entry name" value="Asp_tRNA_synth_type1"/>
    <property type="match status" value="1"/>
</dbReference>
<evidence type="ECO:0000256" key="4">
    <source>
        <dbReference type="ARBA" id="ARBA00022840"/>
    </source>
</evidence>
<evidence type="ECO:0000256" key="3">
    <source>
        <dbReference type="ARBA" id="ARBA00022741"/>
    </source>
</evidence>
<dbReference type="InterPro" id="IPR004364">
    <property type="entry name" value="Aa-tRNA-synt_II"/>
</dbReference>
<keyword evidence="6" id="KW-0030">Aminoacyl-tRNA synthetase</keyword>
<dbReference type="InterPro" id="IPR004115">
    <property type="entry name" value="GAD-like_sf"/>
</dbReference>
<dbReference type="PANTHER" id="PTHR22594:SF5">
    <property type="entry name" value="ASPARTATE--TRNA LIGASE, MITOCHONDRIAL"/>
    <property type="match status" value="1"/>
</dbReference>
<feature type="region of interest" description="Disordered" evidence="7">
    <location>
        <begin position="361"/>
        <end position="383"/>
    </location>
</feature>
<organism evidence="9 10">
    <name type="scientific">Apiosordaria backusii</name>
    <dbReference type="NCBI Taxonomy" id="314023"/>
    <lineage>
        <taxon>Eukaryota</taxon>
        <taxon>Fungi</taxon>
        <taxon>Dikarya</taxon>
        <taxon>Ascomycota</taxon>
        <taxon>Pezizomycotina</taxon>
        <taxon>Sordariomycetes</taxon>
        <taxon>Sordariomycetidae</taxon>
        <taxon>Sordariales</taxon>
        <taxon>Lasiosphaeriaceae</taxon>
        <taxon>Apiosordaria</taxon>
    </lineage>
</organism>
<keyword evidence="4" id="KW-0067">ATP-binding</keyword>
<dbReference type="Gene3D" id="2.40.50.140">
    <property type="entry name" value="Nucleic acid-binding proteins"/>
    <property type="match status" value="1"/>
</dbReference>
<dbReference type="Gene3D" id="3.30.930.10">
    <property type="entry name" value="Bira Bifunctional Protein, Domain 2"/>
    <property type="match status" value="1"/>
</dbReference>
<dbReference type="SUPFAM" id="SSF55681">
    <property type="entry name" value="Class II aaRS and biotin synthetases"/>
    <property type="match status" value="1"/>
</dbReference>
<comment type="similarity">
    <text evidence="1">Belongs to the class-II aminoacyl-tRNA synthetase family. Type 1 subfamily.</text>
</comment>
<keyword evidence="10" id="KW-1185">Reference proteome</keyword>
<feature type="domain" description="Aminoacyl-transfer RNA synthetases class-II family profile" evidence="8">
    <location>
        <begin position="228"/>
        <end position="712"/>
    </location>
</feature>
<evidence type="ECO:0000256" key="5">
    <source>
        <dbReference type="ARBA" id="ARBA00022917"/>
    </source>
</evidence>
<dbReference type="GO" id="GO:0005739">
    <property type="term" value="C:mitochondrion"/>
    <property type="evidence" value="ECO:0007669"/>
    <property type="project" value="TreeGrafter"/>
</dbReference>
<keyword evidence="3" id="KW-0547">Nucleotide-binding</keyword>
<dbReference type="PRINTS" id="PR01042">
    <property type="entry name" value="TRNASYNTHASP"/>
</dbReference>
<dbReference type="PANTHER" id="PTHR22594">
    <property type="entry name" value="ASPARTYL/LYSYL-TRNA SYNTHETASE"/>
    <property type="match status" value="1"/>
</dbReference>
<comment type="caution">
    <text evidence="9">The sequence shown here is derived from an EMBL/GenBank/DDBJ whole genome shotgun (WGS) entry which is preliminary data.</text>
</comment>
<dbReference type="GO" id="GO:0005524">
    <property type="term" value="F:ATP binding"/>
    <property type="evidence" value="ECO:0007669"/>
    <property type="project" value="UniProtKB-KW"/>
</dbReference>
<evidence type="ECO:0000256" key="1">
    <source>
        <dbReference type="ARBA" id="ARBA00006303"/>
    </source>
</evidence>
<dbReference type="GO" id="GO:0004815">
    <property type="term" value="F:aspartate-tRNA ligase activity"/>
    <property type="evidence" value="ECO:0007669"/>
    <property type="project" value="TreeGrafter"/>
</dbReference>
<dbReference type="GO" id="GO:0006422">
    <property type="term" value="P:aspartyl-tRNA aminoacylation"/>
    <property type="evidence" value="ECO:0007669"/>
    <property type="project" value="TreeGrafter"/>
</dbReference>
<gene>
    <name evidence="9" type="ORF">B0T21DRAFT_370689</name>
</gene>
<proteinExistence type="inferred from homology"/>
<reference evidence="9" key="1">
    <citation type="submission" date="2023-06" db="EMBL/GenBank/DDBJ databases">
        <title>Genome-scale phylogeny and comparative genomics of the fungal order Sordariales.</title>
        <authorList>
            <consortium name="Lawrence Berkeley National Laboratory"/>
            <person name="Hensen N."/>
            <person name="Bonometti L."/>
            <person name="Westerberg I."/>
            <person name="Brannstrom I.O."/>
            <person name="Guillou S."/>
            <person name="Cros-Aarteil S."/>
            <person name="Calhoun S."/>
            <person name="Haridas S."/>
            <person name="Kuo A."/>
            <person name="Mondo S."/>
            <person name="Pangilinan J."/>
            <person name="Riley R."/>
            <person name="Labutti K."/>
            <person name="Andreopoulos B."/>
            <person name="Lipzen A."/>
            <person name="Chen C."/>
            <person name="Yanf M."/>
            <person name="Daum C."/>
            <person name="Ng V."/>
            <person name="Clum A."/>
            <person name="Steindorff A."/>
            <person name="Ohm R."/>
            <person name="Martin F."/>
            <person name="Silar P."/>
            <person name="Natvig D."/>
            <person name="Lalanne C."/>
            <person name="Gautier V."/>
            <person name="Ament-Velasquez S.L."/>
            <person name="Kruys A."/>
            <person name="Hutchinson M.I."/>
            <person name="Powell A.J."/>
            <person name="Barry K."/>
            <person name="Miller A.N."/>
            <person name="Grigoriev I.V."/>
            <person name="Debuchy R."/>
            <person name="Gladieux P."/>
            <person name="Thoren M.H."/>
            <person name="Johannesson H."/>
        </authorList>
    </citation>
    <scope>NUCLEOTIDE SEQUENCE</scope>
    <source>
        <strain evidence="9">CBS 540.89</strain>
    </source>
</reference>
<evidence type="ECO:0000256" key="2">
    <source>
        <dbReference type="ARBA" id="ARBA00022598"/>
    </source>
</evidence>
<dbReference type="EMBL" id="JAUKTV010000009">
    <property type="protein sequence ID" value="KAK0729257.1"/>
    <property type="molecule type" value="Genomic_DNA"/>
</dbReference>
<dbReference type="AlphaFoldDB" id="A0AA40B7W0"/>
<protein>
    <submittedName>
        <fullName evidence="9">Aspartyl-tRNA synthetase-like protein</fullName>
    </submittedName>
</protein>
<dbReference type="InterPro" id="IPR012340">
    <property type="entry name" value="NA-bd_OB-fold"/>
</dbReference>
<dbReference type="Proteomes" id="UP001172159">
    <property type="component" value="Unassembled WGS sequence"/>
</dbReference>
<evidence type="ECO:0000256" key="7">
    <source>
        <dbReference type="SAM" id="MobiDB-lite"/>
    </source>
</evidence>
<dbReference type="InterPro" id="IPR006195">
    <property type="entry name" value="aa-tRNA-synth_II"/>
</dbReference>
<keyword evidence="5" id="KW-0648">Protein biosynthesis</keyword>
<feature type="region of interest" description="Disordered" evidence="7">
    <location>
        <begin position="572"/>
        <end position="591"/>
    </location>
</feature>
<dbReference type="InterPro" id="IPR045864">
    <property type="entry name" value="aa-tRNA-synth_II/BPL/LPL"/>
</dbReference>
<dbReference type="Gene3D" id="3.30.1360.30">
    <property type="entry name" value="GAD-like domain"/>
    <property type="match status" value="1"/>
</dbReference>
<dbReference type="PROSITE" id="PS50862">
    <property type="entry name" value="AA_TRNA_LIGASE_II"/>
    <property type="match status" value="1"/>
</dbReference>
<dbReference type="Pfam" id="PF00152">
    <property type="entry name" value="tRNA-synt_2"/>
    <property type="match status" value="1"/>
</dbReference>
<dbReference type="InterPro" id="IPR002312">
    <property type="entry name" value="Asp/Asn-tRNA-synth_IIb"/>
</dbReference>
<evidence type="ECO:0000313" key="10">
    <source>
        <dbReference type="Proteomes" id="UP001172159"/>
    </source>
</evidence>
<sequence>MALSRASMRRLSSLRSSNLRACTSYLQPRLIRPQGVSWVPQRLIHKDGLDTADGKKLDVTQQLREEWSSYNHFPEASSASQFVDGQTVTVHGFLSQRRISSKKLIFANVQVDNGPSIQIVSHSEPSDESSPPPEHEAHLALKALPLHSPVAVTGIVASQKGNQDLSAPTDKEVPGTFPKGVTHLEISLQKIQPLNTFPKDIIVSKGVQFPPSARHLQIRFDDALQARLRVRPKIGHELRKSLTELNFTEVETPILFKSTPEGAREFLVPTRRAGLAYALPQSPQQYKQILMSSGIRGYYQFARCFRDEDLRADRQPEFTQLDLEMSFATGQDVMRTVESIMKDLMKSLNNQFDLVQSGEERYPVPKKTSSSDPTENPCWPVSDQPFPRLTYEEAMSRFGVDKPDTRIPFEITTNLPLPPSFTSMISPLPNPTIDAFLFSPTNKDSPDHIQQTTTFIHTFLSTLPPSLSHNPHGAPTALIIDTSKPLMGLSPLGFPGFDTLTSHPSFTSLTSGDVLFLQARPSTPTFTGGSTALGTLRSLLHPAAISSNLLPPPSPHSFHFLWVTNFPLFTPSNPDTTDPGQGGTSGFSSTHHPFTAPLTTHDVDLLLTNPLAAKADHYDLVLNGVELGGGSRRIHTAKMQEYVFREILQMTDKGVAQFSHLLEALRAGCPPHAGFALGFDRLCAVLTGTDSVRDVIAFPKSMKGEDLTVKSPGKITSEELATYHLAFRPKEKKKEE</sequence>
<evidence type="ECO:0000313" key="9">
    <source>
        <dbReference type="EMBL" id="KAK0729257.1"/>
    </source>
</evidence>
<dbReference type="InterPro" id="IPR004524">
    <property type="entry name" value="Asp-tRNA-ligase_1"/>
</dbReference>